<evidence type="ECO:0000313" key="5">
    <source>
        <dbReference type="EMBL" id="MFD3003045.1"/>
    </source>
</evidence>
<comment type="caution">
    <text evidence="5">The sequence shown here is derived from an EMBL/GenBank/DDBJ whole genome shotgun (WGS) entry which is preliminary data.</text>
</comment>
<feature type="chain" id="PRO_5045733795" evidence="3">
    <location>
        <begin position="21"/>
        <end position="856"/>
    </location>
</feature>
<dbReference type="EMBL" id="JBHUOX010000023">
    <property type="protein sequence ID" value="MFD3003045.1"/>
    <property type="molecule type" value="Genomic_DNA"/>
</dbReference>
<keyword evidence="6" id="KW-1185">Reference proteome</keyword>
<name>A0ABW6BZ12_9BACT</name>
<sequence length="856" mass="97625">MKFIFFCFSLIILNSAGSYAQTAPVPDSITLAIAPDYEKVNKAHMLLLGNNYRNLWATPVSMRVLWLSQEKGGMTITQKGGGQQTKSLRLKDAAGKEWVLRTVQKDPGLALPESLRETVAKAIVQDQISASHPFGALVVPPLAEALGVPHANPEVVFLPDDPALGEYRSEFANQVYLFEERELLDVKDSDNTETVLEKLEEDSDNRVNQRLVLRARLLDMILGDWDRHEDQWRWVETKDKIGDYYLPIPRDRDQIFFTNEGIIPKIGSRKWIMPKFQGFDENIRDIRGFNFNARYFDRRFLLNLGENDWREEIAFVQQTLTDDLIRQAVQRMPDKIYALSGEDIYRKIVSRRDNLEQQALKYYHFLAEEVDIPGTDKRELFEVQYEENGRVKVSLHKLNKESTRGRVLYQRTFNPEVTKELRLYGRDDKDVFSVIGSHTSPIKVRMIGGGEADLFSVPNEFNNNKKLYIYDRADKDNSFPRKSLVKLKTSRDSLVNDYNHKAFKYNVLMPLVTAGYNLDDGVLLGAGFLYIKHGFRKEPFAARHRLLVGHALATNAFFARYEGIFSEFLGNDDLSIKLDARAPNNTSNFFGIGNETQFVDEGNQPMRYYRTRYDFINAQVKLHRTLGENWKANAGIAGQFYSNNPSDNSGRFIISYDEQNPGEEIFSTKIYAGLVGELELDTRDDTWFTTKGVFWNTDVTVSQQLNGQEDAYSQIASDFILYISPGSSSNFTIINRIGAGTTVGAPAFFQQLYLGGNRNLRGYRNFRFAGESMAYHNLDLRLKLFDFNSYLFPGSVGLIGFNDVGRVWAEGESSNEWHNGYGGGFYLIPGKSILIQGLLGFSKESTLPYISVGFNF</sequence>
<accession>A0ABW6BZ12</accession>
<reference evidence="6" key="1">
    <citation type="journal article" date="2019" name="Int. J. Syst. Evol. Microbiol.">
        <title>The Global Catalogue of Microorganisms (GCM) 10K type strain sequencing project: providing services to taxonomists for standard genome sequencing and annotation.</title>
        <authorList>
            <consortium name="The Broad Institute Genomics Platform"/>
            <consortium name="The Broad Institute Genome Sequencing Center for Infectious Disease"/>
            <person name="Wu L."/>
            <person name="Ma J."/>
        </authorList>
    </citation>
    <scope>NUCLEOTIDE SEQUENCE [LARGE SCALE GENOMIC DNA]</scope>
    <source>
        <strain evidence="6">KCTC 23984</strain>
    </source>
</reference>
<gene>
    <name evidence="5" type="ORF">ACFS7Z_21955</name>
</gene>
<keyword evidence="3" id="KW-0732">Signal</keyword>
<evidence type="ECO:0000259" key="4">
    <source>
        <dbReference type="Pfam" id="PF01103"/>
    </source>
</evidence>
<protein>
    <submittedName>
        <fullName evidence="5">BamA/TamA family outer membrane protein</fullName>
    </submittedName>
</protein>
<dbReference type="Pfam" id="PF01103">
    <property type="entry name" value="Omp85"/>
    <property type="match status" value="1"/>
</dbReference>
<dbReference type="InterPro" id="IPR000184">
    <property type="entry name" value="Bac_surfAg_D15"/>
</dbReference>
<comment type="subcellular location">
    <subcellularLocation>
        <location evidence="1">Membrane</location>
    </subcellularLocation>
</comment>
<evidence type="ECO:0000256" key="3">
    <source>
        <dbReference type="SAM" id="SignalP"/>
    </source>
</evidence>
<dbReference type="Proteomes" id="UP001597641">
    <property type="component" value="Unassembled WGS sequence"/>
</dbReference>
<evidence type="ECO:0000313" key="6">
    <source>
        <dbReference type="Proteomes" id="UP001597641"/>
    </source>
</evidence>
<proteinExistence type="predicted"/>
<dbReference type="RefSeq" id="WP_377489644.1">
    <property type="nucleotide sequence ID" value="NZ_JBHUOX010000023.1"/>
</dbReference>
<keyword evidence="2" id="KW-0472">Membrane</keyword>
<dbReference type="Gene3D" id="2.40.160.50">
    <property type="entry name" value="membrane protein fhac: a member of the omp85/tpsb transporter family"/>
    <property type="match status" value="1"/>
</dbReference>
<organism evidence="5 6">
    <name type="scientific">Pontibacter toksunensis</name>
    <dbReference type="NCBI Taxonomy" id="1332631"/>
    <lineage>
        <taxon>Bacteria</taxon>
        <taxon>Pseudomonadati</taxon>
        <taxon>Bacteroidota</taxon>
        <taxon>Cytophagia</taxon>
        <taxon>Cytophagales</taxon>
        <taxon>Hymenobacteraceae</taxon>
        <taxon>Pontibacter</taxon>
    </lineage>
</organism>
<evidence type="ECO:0000256" key="2">
    <source>
        <dbReference type="ARBA" id="ARBA00023136"/>
    </source>
</evidence>
<feature type="domain" description="Bacterial surface antigen (D15)" evidence="4">
    <location>
        <begin position="608"/>
        <end position="818"/>
    </location>
</feature>
<feature type="signal peptide" evidence="3">
    <location>
        <begin position="1"/>
        <end position="20"/>
    </location>
</feature>
<evidence type="ECO:0000256" key="1">
    <source>
        <dbReference type="ARBA" id="ARBA00004370"/>
    </source>
</evidence>